<keyword evidence="2" id="KW-0808">Transferase</keyword>
<dbReference type="PANTHER" id="PTHR47738">
    <property type="entry name" value="PTS SYSTEM FRUCTOSE-LIKE EIIA COMPONENT-RELATED"/>
    <property type="match status" value="1"/>
</dbReference>
<dbReference type="InterPro" id="IPR051541">
    <property type="entry name" value="PTS_SugarTrans_NitroReg"/>
</dbReference>
<dbReference type="PROSITE" id="PS51094">
    <property type="entry name" value="PTS_EIIA_TYPE_2"/>
    <property type="match status" value="1"/>
</dbReference>
<accession>A0A1V1P170</accession>
<dbReference type="Pfam" id="PF00359">
    <property type="entry name" value="PTS_EIIA_2"/>
    <property type="match status" value="1"/>
</dbReference>
<comment type="caution">
    <text evidence="4">The sequence shown here is derived from an EMBL/GenBank/DDBJ whole genome shotgun (WGS) entry which is preliminary data.</text>
</comment>
<evidence type="ECO:0000313" key="5">
    <source>
        <dbReference type="Proteomes" id="UP000189670"/>
    </source>
</evidence>
<evidence type="ECO:0000256" key="1">
    <source>
        <dbReference type="ARBA" id="ARBA00004496"/>
    </source>
</evidence>
<dbReference type="AlphaFoldDB" id="A0A1V1P170"/>
<organism evidence="4 5">
    <name type="scientific">Candidatus Magnetoglobus multicellularis str. Araruama</name>
    <dbReference type="NCBI Taxonomy" id="890399"/>
    <lineage>
        <taxon>Bacteria</taxon>
        <taxon>Pseudomonadati</taxon>
        <taxon>Thermodesulfobacteriota</taxon>
        <taxon>Desulfobacteria</taxon>
        <taxon>Desulfobacterales</taxon>
        <taxon>Desulfobacteraceae</taxon>
        <taxon>Candidatus Magnetoglobus</taxon>
    </lineage>
</organism>
<dbReference type="FunFam" id="3.40.930.10:FF:000009">
    <property type="entry name" value="PTS system, fructose specific IIABC component"/>
    <property type="match status" value="1"/>
</dbReference>
<comment type="subcellular location">
    <subcellularLocation>
        <location evidence="1">Cytoplasm</location>
    </subcellularLocation>
</comment>
<proteinExistence type="predicted"/>
<dbReference type="EMBL" id="ATBP01000929">
    <property type="protein sequence ID" value="ETR68506.1"/>
    <property type="molecule type" value="Genomic_DNA"/>
</dbReference>
<protein>
    <submittedName>
        <fullName evidence="4">PTS system, nitrogen regulatory IIA component</fullName>
    </submittedName>
</protein>
<dbReference type="SUPFAM" id="SSF55804">
    <property type="entry name" value="Phoshotransferase/anion transport protein"/>
    <property type="match status" value="1"/>
</dbReference>
<dbReference type="GO" id="GO:0005737">
    <property type="term" value="C:cytoplasm"/>
    <property type="evidence" value="ECO:0007669"/>
    <property type="project" value="UniProtKB-SubCell"/>
</dbReference>
<name>A0A1V1P170_9BACT</name>
<dbReference type="Gene3D" id="3.40.930.10">
    <property type="entry name" value="Mannitol-specific EII, Chain A"/>
    <property type="match status" value="1"/>
</dbReference>
<dbReference type="GO" id="GO:0016740">
    <property type="term" value="F:transferase activity"/>
    <property type="evidence" value="ECO:0007669"/>
    <property type="project" value="UniProtKB-KW"/>
</dbReference>
<dbReference type="InterPro" id="IPR016152">
    <property type="entry name" value="PTrfase/Anion_transptr"/>
</dbReference>
<sequence>MRIVDVLDKKAIIPDLKSTDKKGVLQELSRPISELINVTQEDLMDVLIERERLGSTGIGNGIGIPHGKMKNLDKLALSLGISRQGIDFESIDGRPTHLFFLLITPEKSTGIHLKLLAHISRILRNEMFKQKLMKAHTADELYRIIDDLDDIL</sequence>
<evidence type="ECO:0000313" key="4">
    <source>
        <dbReference type="EMBL" id="ETR68506.1"/>
    </source>
</evidence>
<evidence type="ECO:0000259" key="3">
    <source>
        <dbReference type="PROSITE" id="PS51094"/>
    </source>
</evidence>
<dbReference type="InterPro" id="IPR002178">
    <property type="entry name" value="PTS_EIIA_type-2_dom"/>
</dbReference>
<feature type="domain" description="PTS EIIA type-2" evidence="3">
    <location>
        <begin position="5"/>
        <end position="148"/>
    </location>
</feature>
<evidence type="ECO:0000256" key="2">
    <source>
        <dbReference type="ARBA" id="ARBA00022679"/>
    </source>
</evidence>
<dbReference type="CDD" id="cd00211">
    <property type="entry name" value="PTS_IIA_fru"/>
    <property type="match status" value="1"/>
</dbReference>
<gene>
    <name evidence="4" type="ORF">OMM_10458</name>
</gene>
<reference evidence="5" key="1">
    <citation type="submission" date="2012-11" db="EMBL/GenBank/DDBJ databases">
        <authorList>
            <person name="Lucero-Rivera Y.E."/>
            <person name="Tovar-Ramirez D."/>
        </authorList>
    </citation>
    <scope>NUCLEOTIDE SEQUENCE [LARGE SCALE GENOMIC DNA]</scope>
    <source>
        <strain evidence="5">Araruama</strain>
    </source>
</reference>
<dbReference type="Proteomes" id="UP000189670">
    <property type="component" value="Unassembled WGS sequence"/>
</dbReference>